<name>A0AAE0TEP4_9BIVA</name>
<gene>
    <name evidence="2" type="ORF">CHS0354_027305</name>
</gene>
<evidence type="ECO:0000313" key="3">
    <source>
        <dbReference type="Proteomes" id="UP001195483"/>
    </source>
</evidence>
<organism evidence="2 3">
    <name type="scientific">Potamilus streckersoni</name>
    <dbReference type="NCBI Taxonomy" id="2493646"/>
    <lineage>
        <taxon>Eukaryota</taxon>
        <taxon>Metazoa</taxon>
        <taxon>Spiralia</taxon>
        <taxon>Lophotrochozoa</taxon>
        <taxon>Mollusca</taxon>
        <taxon>Bivalvia</taxon>
        <taxon>Autobranchia</taxon>
        <taxon>Heteroconchia</taxon>
        <taxon>Palaeoheterodonta</taxon>
        <taxon>Unionida</taxon>
        <taxon>Unionoidea</taxon>
        <taxon>Unionidae</taxon>
        <taxon>Ambleminae</taxon>
        <taxon>Lampsilini</taxon>
        <taxon>Potamilus</taxon>
    </lineage>
</organism>
<feature type="compositionally biased region" description="Polar residues" evidence="1">
    <location>
        <begin position="1"/>
        <end position="17"/>
    </location>
</feature>
<feature type="compositionally biased region" description="Polar residues" evidence="1">
    <location>
        <begin position="66"/>
        <end position="82"/>
    </location>
</feature>
<dbReference type="EMBL" id="JAEAOA010001644">
    <property type="protein sequence ID" value="KAK3608949.1"/>
    <property type="molecule type" value="Genomic_DNA"/>
</dbReference>
<feature type="compositionally biased region" description="Basic residues" evidence="1">
    <location>
        <begin position="302"/>
        <end position="312"/>
    </location>
</feature>
<protein>
    <submittedName>
        <fullName evidence="2">Uncharacterized protein</fullName>
    </submittedName>
</protein>
<reference evidence="2" key="3">
    <citation type="submission" date="2023-05" db="EMBL/GenBank/DDBJ databases">
        <authorList>
            <person name="Smith C.H."/>
        </authorList>
    </citation>
    <scope>NUCLEOTIDE SEQUENCE</scope>
    <source>
        <strain evidence="2">CHS0354</strain>
        <tissue evidence="2">Mantle</tissue>
    </source>
</reference>
<evidence type="ECO:0000313" key="2">
    <source>
        <dbReference type="EMBL" id="KAK3608949.1"/>
    </source>
</evidence>
<reference evidence="2" key="2">
    <citation type="journal article" date="2021" name="Genome Biol. Evol.">
        <title>Developing a high-quality reference genome for a parasitic bivalve with doubly uniparental inheritance (Bivalvia: Unionida).</title>
        <authorList>
            <person name="Smith C.H."/>
        </authorList>
    </citation>
    <scope>NUCLEOTIDE SEQUENCE</scope>
    <source>
        <strain evidence="2">CHS0354</strain>
        <tissue evidence="2">Mantle</tissue>
    </source>
</reference>
<keyword evidence="3" id="KW-1185">Reference proteome</keyword>
<feature type="compositionally biased region" description="Polar residues" evidence="1">
    <location>
        <begin position="25"/>
        <end position="41"/>
    </location>
</feature>
<dbReference type="AlphaFoldDB" id="A0AAE0TEP4"/>
<feature type="region of interest" description="Disordered" evidence="1">
    <location>
        <begin position="232"/>
        <end position="332"/>
    </location>
</feature>
<feature type="compositionally biased region" description="Basic and acidic residues" evidence="1">
    <location>
        <begin position="160"/>
        <end position="175"/>
    </location>
</feature>
<proteinExistence type="predicted"/>
<sequence length="332" mass="37451">MSNSSVETDKTNNTSHLESPDKNSSEAINVSSRVQHGSTGDTFKERPENVIPPISGHTYIQGGQYIGSNTEKSDRNMGNITPNHLEGPMVKPGSSYIDLNDETQSAKSRSKGKKAKRKKKNKEKENQCVRGAKENGEIDDNSDNHAAIDIYSNGDLIVGNERKEYPNVESKDYSKKTRKKKKKHDRDYSYAKEERTSTPDQPFATFDPLTQFSRSVTSSDINASVPAVQESITDYIDPSNDVHNESNANKSDSRIEETKKHKKSRKRSKEKENALLDIDPSNDVHNESNAYRSDTRIEESKQHKKSRKRSKRKENTVFDFPAEDPVVEAKLT</sequence>
<accession>A0AAE0TEP4</accession>
<feature type="region of interest" description="Disordered" evidence="1">
    <location>
        <begin position="1"/>
        <end position="206"/>
    </location>
</feature>
<feature type="compositionally biased region" description="Basic and acidic residues" evidence="1">
    <location>
        <begin position="122"/>
        <end position="136"/>
    </location>
</feature>
<reference evidence="2" key="1">
    <citation type="journal article" date="2021" name="Genome Biol. Evol.">
        <title>A High-Quality Reference Genome for a Parasitic Bivalve with Doubly Uniparental Inheritance (Bivalvia: Unionida).</title>
        <authorList>
            <person name="Smith C.H."/>
        </authorList>
    </citation>
    <scope>NUCLEOTIDE SEQUENCE</scope>
    <source>
        <strain evidence="2">CHS0354</strain>
    </source>
</reference>
<feature type="compositionally biased region" description="Basic and acidic residues" evidence="1">
    <location>
        <begin position="185"/>
        <end position="197"/>
    </location>
</feature>
<dbReference type="Proteomes" id="UP001195483">
    <property type="component" value="Unassembled WGS sequence"/>
</dbReference>
<evidence type="ECO:0000256" key="1">
    <source>
        <dbReference type="SAM" id="MobiDB-lite"/>
    </source>
</evidence>
<feature type="compositionally biased region" description="Basic residues" evidence="1">
    <location>
        <begin position="108"/>
        <end position="121"/>
    </location>
</feature>
<comment type="caution">
    <text evidence="2">The sequence shown here is derived from an EMBL/GenBank/DDBJ whole genome shotgun (WGS) entry which is preliminary data.</text>
</comment>